<sequence>MFFKTAAAAVVGFALLYASVNGSGVFCPSSVGKQYFGYKQVTGTNKYFYATIEADQSPEKAPTFLYLPGGPGQSSIGTIVTDIGPCTLKSDGKTLQANPFSWTRTANGIWIDAPGNTGFSAGPTETTVTNWVNDLFLAFTEILKERPSLNTEIYLMGASADASSVSMLMQIIDSRAAINVKGILIMSGMMGPLNIYRGSIEMAGKRRLVSAAALQKMVQLFSKCKAAVQSCQPATAGGEPNPDACQKATEVCNSATVPFVEDAGHSIYDLRVKPGEESKYFKTRPGNPGTFLNLPNIQRQLGVSKKWVELNQDVFAALVKYASYNTTFSVTNALDNGIKVLVIAGDQDYTTNAGGALGWMTRLSGRSAQYGAVLAAAKDEPIKVGSEVFGMMKSGKFPNKATFTYIKVNNAGHMLVQNQPTGMLQVMQMFLRGEI</sequence>
<evidence type="ECO:0000256" key="1">
    <source>
        <dbReference type="ARBA" id="ARBA00009431"/>
    </source>
</evidence>
<dbReference type="Proteomes" id="UP000591131">
    <property type="component" value="Unassembled WGS sequence"/>
</dbReference>
<keyword evidence="5" id="KW-0325">Glycoprotein</keyword>
<dbReference type="InterPro" id="IPR001563">
    <property type="entry name" value="Peptidase_S10"/>
</dbReference>
<name>A0A7J6LDP3_PERCH</name>
<gene>
    <name evidence="7" type="ORF">FOL47_008479</name>
</gene>
<evidence type="ECO:0000256" key="3">
    <source>
        <dbReference type="ARBA" id="ARBA00022670"/>
    </source>
</evidence>
<dbReference type="Pfam" id="PF00450">
    <property type="entry name" value="Peptidase_S10"/>
    <property type="match status" value="1"/>
</dbReference>
<dbReference type="SUPFAM" id="SSF53474">
    <property type="entry name" value="alpha/beta-Hydrolases"/>
    <property type="match status" value="1"/>
</dbReference>
<dbReference type="AlphaFoldDB" id="A0A7J6LDP3"/>
<keyword evidence="3" id="KW-0645">Protease</keyword>
<dbReference type="InterPro" id="IPR029058">
    <property type="entry name" value="AB_hydrolase_fold"/>
</dbReference>
<dbReference type="GO" id="GO:0006508">
    <property type="term" value="P:proteolysis"/>
    <property type="evidence" value="ECO:0007669"/>
    <property type="project" value="UniProtKB-KW"/>
</dbReference>
<feature type="chain" id="PRO_5029454941" description="Thymus-specific serine protease" evidence="6">
    <location>
        <begin position="23"/>
        <end position="435"/>
    </location>
</feature>
<dbReference type="PANTHER" id="PTHR11802">
    <property type="entry name" value="SERINE PROTEASE FAMILY S10 SERINE CARBOXYPEPTIDASE"/>
    <property type="match status" value="1"/>
</dbReference>
<keyword evidence="6" id="KW-0732">Signal</keyword>
<dbReference type="EMBL" id="JAAPAO010000547">
    <property type="protein sequence ID" value="KAF4657342.1"/>
    <property type="molecule type" value="Genomic_DNA"/>
</dbReference>
<evidence type="ECO:0000256" key="4">
    <source>
        <dbReference type="ARBA" id="ARBA00022801"/>
    </source>
</evidence>
<keyword evidence="4" id="KW-0378">Hydrolase</keyword>
<dbReference type="PANTHER" id="PTHR11802:SF113">
    <property type="entry name" value="SERINE CARBOXYPEPTIDASE CTSA-4.1"/>
    <property type="match status" value="1"/>
</dbReference>
<accession>A0A7J6LDP3</accession>
<protein>
    <recommendedName>
        <fullName evidence="9">Thymus-specific serine protease</fullName>
    </recommendedName>
</protein>
<evidence type="ECO:0000256" key="5">
    <source>
        <dbReference type="ARBA" id="ARBA00023180"/>
    </source>
</evidence>
<dbReference type="Gene3D" id="3.40.50.1820">
    <property type="entry name" value="alpha/beta hydrolase"/>
    <property type="match status" value="1"/>
</dbReference>
<evidence type="ECO:0008006" key="9">
    <source>
        <dbReference type="Google" id="ProtNLM"/>
    </source>
</evidence>
<keyword evidence="8" id="KW-1185">Reference proteome</keyword>
<comment type="caution">
    <text evidence="7">The sequence shown here is derived from an EMBL/GenBank/DDBJ whole genome shotgun (WGS) entry which is preliminary data.</text>
</comment>
<dbReference type="GO" id="GO:0004185">
    <property type="term" value="F:serine-type carboxypeptidase activity"/>
    <property type="evidence" value="ECO:0007669"/>
    <property type="project" value="InterPro"/>
</dbReference>
<proteinExistence type="inferred from homology"/>
<feature type="signal peptide" evidence="6">
    <location>
        <begin position="1"/>
        <end position="22"/>
    </location>
</feature>
<evidence type="ECO:0000313" key="7">
    <source>
        <dbReference type="EMBL" id="KAF4657342.1"/>
    </source>
</evidence>
<evidence type="ECO:0000256" key="2">
    <source>
        <dbReference type="ARBA" id="ARBA00022645"/>
    </source>
</evidence>
<organism evidence="7 8">
    <name type="scientific">Perkinsus chesapeaki</name>
    <name type="common">Clam parasite</name>
    <name type="synonym">Perkinsus andrewsi</name>
    <dbReference type="NCBI Taxonomy" id="330153"/>
    <lineage>
        <taxon>Eukaryota</taxon>
        <taxon>Sar</taxon>
        <taxon>Alveolata</taxon>
        <taxon>Perkinsozoa</taxon>
        <taxon>Perkinsea</taxon>
        <taxon>Perkinsida</taxon>
        <taxon>Perkinsidae</taxon>
        <taxon>Perkinsus</taxon>
    </lineage>
</organism>
<dbReference type="OrthoDB" id="443318at2759"/>
<reference evidence="7 8" key="1">
    <citation type="submission" date="2020-04" db="EMBL/GenBank/DDBJ databases">
        <title>Perkinsus chesapeaki whole genome sequence.</title>
        <authorList>
            <person name="Bogema D.R."/>
        </authorList>
    </citation>
    <scope>NUCLEOTIDE SEQUENCE [LARGE SCALE GENOMIC DNA]</scope>
    <source>
        <strain evidence="7">ATCC PRA-425</strain>
    </source>
</reference>
<comment type="similarity">
    <text evidence="1">Belongs to the peptidase S10 family.</text>
</comment>
<dbReference type="PRINTS" id="PR00724">
    <property type="entry name" value="CRBOXYPTASEC"/>
</dbReference>
<evidence type="ECO:0000313" key="8">
    <source>
        <dbReference type="Proteomes" id="UP000591131"/>
    </source>
</evidence>
<evidence type="ECO:0000256" key="6">
    <source>
        <dbReference type="SAM" id="SignalP"/>
    </source>
</evidence>
<keyword evidence="2" id="KW-0121">Carboxypeptidase</keyword>